<dbReference type="OrthoDB" id="6433336at2759"/>
<dbReference type="Proteomes" id="UP000886998">
    <property type="component" value="Unassembled WGS sequence"/>
</dbReference>
<evidence type="ECO:0000313" key="1">
    <source>
        <dbReference type="EMBL" id="GFY78014.1"/>
    </source>
</evidence>
<gene>
    <name evidence="1" type="ORF">TNIN_453291</name>
</gene>
<evidence type="ECO:0000313" key="2">
    <source>
        <dbReference type="Proteomes" id="UP000886998"/>
    </source>
</evidence>
<comment type="caution">
    <text evidence="1">The sequence shown here is derived from an EMBL/GenBank/DDBJ whole genome shotgun (WGS) entry which is preliminary data.</text>
</comment>
<dbReference type="EMBL" id="BMAV01022768">
    <property type="protein sequence ID" value="GFY78014.1"/>
    <property type="molecule type" value="Genomic_DNA"/>
</dbReference>
<organism evidence="1 2">
    <name type="scientific">Trichonephila inaurata madagascariensis</name>
    <dbReference type="NCBI Taxonomy" id="2747483"/>
    <lineage>
        <taxon>Eukaryota</taxon>
        <taxon>Metazoa</taxon>
        <taxon>Ecdysozoa</taxon>
        <taxon>Arthropoda</taxon>
        <taxon>Chelicerata</taxon>
        <taxon>Arachnida</taxon>
        <taxon>Araneae</taxon>
        <taxon>Araneomorphae</taxon>
        <taxon>Entelegynae</taxon>
        <taxon>Araneoidea</taxon>
        <taxon>Nephilidae</taxon>
        <taxon>Trichonephila</taxon>
        <taxon>Trichonephila inaurata</taxon>
    </lineage>
</organism>
<dbReference type="AlphaFoldDB" id="A0A8X6YXY0"/>
<name>A0A8X6YXY0_9ARAC</name>
<sequence length="152" mass="17090">MSSSTEPTTVPIRANQRPSTIDFAISNGLDNILVQTHIELSSDHNPVQFIVPVSGTKPYIQNCITFTNWNLFQDLLTTSIPGNPQINSTEEIDEKISFLTDNIHTVINQSSKFKTITRNVTFIPLQIRRKITEKIDSGNYCRTPATLQLSKN</sequence>
<proteinExistence type="predicted"/>
<accession>A0A8X6YXY0</accession>
<keyword evidence="2" id="KW-1185">Reference proteome</keyword>
<evidence type="ECO:0008006" key="3">
    <source>
        <dbReference type="Google" id="ProtNLM"/>
    </source>
</evidence>
<protein>
    <recommendedName>
        <fullName evidence="3">Endonuclease/exonuclease/phosphatase domain-containing protein</fullName>
    </recommendedName>
</protein>
<reference evidence="1" key="1">
    <citation type="submission" date="2020-08" db="EMBL/GenBank/DDBJ databases">
        <title>Multicomponent nature underlies the extraordinary mechanical properties of spider dragline silk.</title>
        <authorList>
            <person name="Kono N."/>
            <person name="Nakamura H."/>
            <person name="Mori M."/>
            <person name="Yoshida Y."/>
            <person name="Ohtoshi R."/>
            <person name="Malay A.D."/>
            <person name="Moran D.A.P."/>
            <person name="Tomita M."/>
            <person name="Numata K."/>
            <person name="Arakawa K."/>
        </authorList>
    </citation>
    <scope>NUCLEOTIDE SEQUENCE</scope>
</reference>